<keyword evidence="2" id="KW-1185">Reference proteome</keyword>
<name>A0A9N9K8J6_9GLOM</name>
<dbReference type="AlphaFoldDB" id="A0A9N9K8J6"/>
<proteinExistence type="predicted"/>
<dbReference type="EMBL" id="CAJVQA010042986">
    <property type="protein sequence ID" value="CAG8815359.1"/>
    <property type="molecule type" value="Genomic_DNA"/>
</dbReference>
<reference evidence="1" key="1">
    <citation type="submission" date="2021-06" db="EMBL/GenBank/DDBJ databases">
        <authorList>
            <person name="Kallberg Y."/>
            <person name="Tangrot J."/>
            <person name="Rosling A."/>
        </authorList>
    </citation>
    <scope>NUCLEOTIDE SEQUENCE</scope>
    <source>
        <strain evidence="1">FL966</strain>
    </source>
</reference>
<organism evidence="1 2">
    <name type="scientific">Cetraspora pellucida</name>
    <dbReference type="NCBI Taxonomy" id="1433469"/>
    <lineage>
        <taxon>Eukaryota</taxon>
        <taxon>Fungi</taxon>
        <taxon>Fungi incertae sedis</taxon>
        <taxon>Mucoromycota</taxon>
        <taxon>Glomeromycotina</taxon>
        <taxon>Glomeromycetes</taxon>
        <taxon>Diversisporales</taxon>
        <taxon>Gigasporaceae</taxon>
        <taxon>Cetraspora</taxon>
    </lineage>
</organism>
<evidence type="ECO:0000313" key="1">
    <source>
        <dbReference type="EMBL" id="CAG8815359.1"/>
    </source>
</evidence>
<protein>
    <submittedName>
        <fullName evidence="1">16570_t:CDS:1</fullName>
    </submittedName>
</protein>
<dbReference type="Proteomes" id="UP000789759">
    <property type="component" value="Unassembled WGS sequence"/>
</dbReference>
<gene>
    <name evidence="1" type="ORF">CPELLU_LOCUS19127</name>
</gene>
<comment type="caution">
    <text evidence="1">The sequence shown here is derived from an EMBL/GenBank/DDBJ whole genome shotgun (WGS) entry which is preliminary data.</text>
</comment>
<feature type="non-terminal residue" evidence="1">
    <location>
        <position position="154"/>
    </location>
</feature>
<dbReference type="OrthoDB" id="2446524at2759"/>
<sequence length="154" mass="18124">MIKSKKQYPIWAYFPSNDLTNSHICSQCNRSYQKKHDEKILETVLKNHFMNKHKEIWKEIRYSTKIGSEKGKTRQKIVSYNETEEISSPSTTIIESNDETLEHLQLEEFQDNNKENQISTQENTIGIYSTDNSNMIRNIKSIELDYGRNSSIEI</sequence>
<evidence type="ECO:0000313" key="2">
    <source>
        <dbReference type="Proteomes" id="UP000789759"/>
    </source>
</evidence>
<accession>A0A9N9K8J6</accession>